<comment type="cofactor">
    <cofactor evidence="1 12">
        <name>Cu(+)</name>
        <dbReference type="ChEBI" id="CHEBI:49552"/>
    </cofactor>
</comment>
<comment type="similarity">
    <text evidence="3">Belongs to the multicopper oxidase family.</text>
</comment>
<name>A0AA35CKA2_9FIRM</name>
<comment type="cofactor">
    <cofactor evidence="2 12">
        <name>Cu(2+)</name>
        <dbReference type="ChEBI" id="CHEBI:29036"/>
    </cofactor>
</comment>
<dbReference type="Proteomes" id="UP001163687">
    <property type="component" value="Chromosome"/>
</dbReference>
<dbReference type="RefSeq" id="WP_264844136.1">
    <property type="nucleotide sequence ID" value="NZ_AP025628.1"/>
</dbReference>
<evidence type="ECO:0000256" key="13">
    <source>
        <dbReference type="SAM" id="SignalP"/>
    </source>
</evidence>
<dbReference type="PANTHER" id="PTHR11709">
    <property type="entry name" value="MULTI-COPPER OXIDASE"/>
    <property type="match status" value="1"/>
</dbReference>
<evidence type="ECO:0000256" key="12">
    <source>
        <dbReference type="PIRSR" id="PIRSR601287-1"/>
    </source>
</evidence>
<feature type="binding site" description="type 1 copper site" evidence="12">
    <location>
        <position position="185"/>
    </location>
    <ligand>
        <name>Cu cation</name>
        <dbReference type="ChEBI" id="CHEBI:23378"/>
        <label>1</label>
    </ligand>
</feature>
<dbReference type="PROSITE" id="PS51257">
    <property type="entry name" value="PROKAR_LIPOPROTEIN"/>
    <property type="match status" value="1"/>
</dbReference>
<dbReference type="InterPro" id="IPR008972">
    <property type="entry name" value="Cupredoxin"/>
</dbReference>
<evidence type="ECO:0000256" key="2">
    <source>
        <dbReference type="ARBA" id="ARBA00001973"/>
    </source>
</evidence>
<dbReference type="Pfam" id="PF07732">
    <property type="entry name" value="Cu-oxidase_3"/>
    <property type="match status" value="1"/>
</dbReference>
<feature type="binding site" description="type 1 copper site" evidence="12">
    <location>
        <position position="136"/>
    </location>
    <ligand>
        <name>Cu cation</name>
        <dbReference type="ChEBI" id="CHEBI:23378"/>
        <label>1</label>
    </ligand>
</feature>
<dbReference type="EMBL" id="AP025628">
    <property type="protein sequence ID" value="BDG60069.1"/>
    <property type="molecule type" value="Genomic_DNA"/>
</dbReference>
<keyword evidence="8" id="KW-0677">Repeat</keyword>
<evidence type="ECO:0000256" key="9">
    <source>
        <dbReference type="ARBA" id="ARBA00023002"/>
    </source>
</evidence>
<keyword evidence="7 12" id="KW-0479">Metal-binding</keyword>
<keyword evidence="9" id="KW-0560">Oxidoreductase</keyword>
<dbReference type="GO" id="GO:0005507">
    <property type="term" value="F:copper ion binding"/>
    <property type="evidence" value="ECO:0007669"/>
    <property type="project" value="InterPro"/>
</dbReference>
<evidence type="ECO:0000259" key="14">
    <source>
        <dbReference type="Pfam" id="PF07732"/>
    </source>
</evidence>
<feature type="signal peptide" evidence="13">
    <location>
        <begin position="1"/>
        <end position="26"/>
    </location>
</feature>
<keyword evidence="13" id="KW-0732">Signal</keyword>
<dbReference type="CDD" id="cd11020">
    <property type="entry name" value="CuRO_1_CuNIR"/>
    <property type="match status" value="1"/>
</dbReference>
<dbReference type="KEGG" id="cmic:caldi_11590"/>
<evidence type="ECO:0000256" key="11">
    <source>
        <dbReference type="ARBA" id="ARBA00049340"/>
    </source>
</evidence>
<evidence type="ECO:0000256" key="7">
    <source>
        <dbReference type="ARBA" id="ARBA00022723"/>
    </source>
</evidence>
<sequence length="361" mass="38053">MKRDLHRVFRWSVPLVGVLLLTSACAGSGPRAASAQGSGAAQQTPAVQPAVADARPISADPAAIPGPVGRREPTTVRVDLETREVNGRLADGITYKYWTYNGTVPGPMLRVRQGDTVELHIKNAADSGMNHSIDLHAVTGPGGGAVGTQVKPGEEKVLRFKAMNPGVYVYHCATPYIPAHIANGMYGLIVVEPPEGLAPVDKEFYVMQGEFYTDLKPGQKGHANYDGEALAAEEPNFVVFNGAFQALTGEKAMRAKVGDRIRIFIGNGGPNLISSFHVIGEIFDKVHKEGASEATSNVQTTLVPAGGAAWAEFTVDVPGTYTLVDHSISRALGKGAVAQIVVEGDPKPEIFDAPGAGGNSH</sequence>
<reference evidence="15" key="1">
    <citation type="submission" date="2022-03" db="EMBL/GenBank/DDBJ databases">
        <title>Complete genome sequence of Caldinitratiruptor microaerophilus.</title>
        <authorList>
            <person name="Mukaiyama R."/>
            <person name="Nishiyama T."/>
            <person name="Ueda K."/>
        </authorList>
    </citation>
    <scope>NUCLEOTIDE SEQUENCE</scope>
    <source>
        <strain evidence="15">JCM 16183</strain>
    </source>
</reference>
<dbReference type="InterPro" id="IPR011707">
    <property type="entry name" value="Cu-oxidase-like_N"/>
</dbReference>
<feature type="domain" description="Plastocyanin-like" evidence="14">
    <location>
        <begin position="89"/>
        <end position="195"/>
    </location>
</feature>
<comment type="subunit">
    <text evidence="4">Homotrimer.</text>
</comment>
<dbReference type="PRINTS" id="PR00695">
    <property type="entry name" value="CUNO2RDTASE"/>
</dbReference>
<evidence type="ECO:0000313" key="15">
    <source>
        <dbReference type="EMBL" id="BDG60069.1"/>
    </source>
</evidence>
<evidence type="ECO:0000256" key="8">
    <source>
        <dbReference type="ARBA" id="ARBA00022737"/>
    </source>
</evidence>
<feature type="chain" id="PRO_5041356980" description="Copper-containing nitrite reductase" evidence="13">
    <location>
        <begin position="27"/>
        <end position="361"/>
    </location>
</feature>
<proteinExistence type="inferred from homology"/>
<gene>
    <name evidence="15" type="ORF">caldi_11590</name>
</gene>
<dbReference type="InterPro" id="IPR045087">
    <property type="entry name" value="Cu-oxidase_fam"/>
</dbReference>
<evidence type="ECO:0000256" key="5">
    <source>
        <dbReference type="ARBA" id="ARBA00011882"/>
    </source>
</evidence>
<evidence type="ECO:0000256" key="10">
    <source>
        <dbReference type="ARBA" id="ARBA00023008"/>
    </source>
</evidence>
<feature type="binding site" description="type 1 copper site" evidence="12">
    <location>
        <position position="326"/>
    </location>
    <ligand>
        <name>Cu cation</name>
        <dbReference type="ChEBI" id="CHEBI:23378"/>
        <label>1</label>
    </ligand>
</feature>
<organism evidence="15 16">
    <name type="scientific">Caldinitratiruptor microaerophilus</name>
    <dbReference type="NCBI Taxonomy" id="671077"/>
    <lineage>
        <taxon>Bacteria</taxon>
        <taxon>Bacillati</taxon>
        <taxon>Bacillota</taxon>
        <taxon>Clostridia</taxon>
        <taxon>Eubacteriales</taxon>
        <taxon>Symbiobacteriaceae</taxon>
        <taxon>Caldinitratiruptor</taxon>
    </lineage>
</organism>
<dbReference type="EC" id="1.7.2.1" evidence="5"/>
<dbReference type="GO" id="GO:0050421">
    <property type="term" value="F:nitrite reductase (NO-forming) activity"/>
    <property type="evidence" value="ECO:0007669"/>
    <property type="project" value="UniProtKB-EC"/>
</dbReference>
<evidence type="ECO:0000256" key="4">
    <source>
        <dbReference type="ARBA" id="ARBA00011233"/>
    </source>
</evidence>
<dbReference type="InterPro" id="IPR001287">
    <property type="entry name" value="NO2-reductase_Cu"/>
</dbReference>
<protein>
    <recommendedName>
        <fullName evidence="6">Copper-containing nitrite reductase</fullName>
        <ecNumber evidence="5">1.7.2.1</ecNumber>
    </recommendedName>
</protein>
<evidence type="ECO:0000256" key="6">
    <source>
        <dbReference type="ARBA" id="ARBA00017290"/>
    </source>
</evidence>
<dbReference type="AlphaFoldDB" id="A0AA35CKA2"/>
<dbReference type="SUPFAM" id="SSF49503">
    <property type="entry name" value="Cupredoxins"/>
    <property type="match status" value="2"/>
</dbReference>
<feature type="binding site" description="type 1 copper site" evidence="12">
    <location>
        <position position="171"/>
    </location>
    <ligand>
        <name>Cu cation</name>
        <dbReference type="ChEBI" id="CHEBI:23378"/>
        <label>1</label>
    </ligand>
</feature>
<comment type="catalytic activity">
    <reaction evidence="11">
        <text>nitric oxide + Fe(III)-[cytochrome c] + H2O = Fe(II)-[cytochrome c] + nitrite + 2 H(+)</text>
        <dbReference type="Rhea" id="RHEA:15233"/>
        <dbReference type="Rhea" id="RHEA-COMP:10350"/>
        <dbReference type="Rhea" id="RHEA-COMP:14399"/>
        <dbReference type="ChEBI" id="CHEBI:15377"/>
        <dbReference type="ChEBI" id="CHEBI:15378"/>
        <dbReference type="ChEBI" id="CHEBI:16301"/>
        <dbReference type="ChEBI" id="CHEBI:16480"/>
        <dbReference type="ChEBI" id="CHEBI:29033"/>
        <dbReference type="ChEBI" id="CHEBI:29034"/>
        <dbReference type="EC" id="1.7.2.1"/>
    </reaction>
</comment>
<keyword evidence="10 12" id="KW-0186">Copper</keyword>
<dbReference type="CDD" id="cd04208">
    <property type="entry name" value="CuRO_2_CuNIR"/>
    <property type="match status" value="1"/>
</dbReference>
<keyword evidence="16" id="KW-1185">Reference proteome</keyword>
<accession>A0AA35CKA2</accession>
<dbReference type="Gene3D" id="2.60.40.420">
    <property type="entry name" value="Cupredoxins - blue copper proteins"/>
    <property type="match status" value="2"/>
</dbReference>
<dbReference type="PANTHER" id="PTHR11709:SF394">
    <property type="entry name" value="FI03373P-RELATED"/>
    <property type="match status" value="1"/>
</dbReference>
<feature type="binding site" description="type 1 copper site" evidence="12">
    <location>
        <position position="172"/>
    </location>
    <ligand>
        <name>Cu cation</name>
        <dbReference type="ChEBI" id="CHEBI:23378"/>
        <label>1</label>
    </ligand>
</feature>
<evidence type="ECO:0000256" key="3">
    <source>
        <dbReference type="ARBA" id="ARBA00010609"/>
    </source>
</evidence>
<evidence type="ECO:0000256" key="1">
    <source>
        <dbReference type="ARBA" id="ARBA00001960"/>
    </source>
</evidence>
<evidence type="ECO:0000313" key="16">
    <source>
        <dbReference type="Proteomes" id="UP001163687"/>
    </source>
</evidence>
<feature type="binding site" description="type 1 copper site" evidence="12">
    <location>
        <position position="180"/>
    </location>
    <ligand>
        <name>Cu cation</name>
        <dbReference type="ChEBI" id="CHEBI:23378"/>
        <label>1</label>
    </ligand>
</feature>
<feature type="binding site" description="type 1 copper site" evidence="12">
    <location>
        <position position="131"/>
    </location>
    <ligand>
        <name>Cu cation</name>
        <dbReference type="ChEBI" id="CHEBI:23378"/>
        <label>1</label>
    </ligand>
</feature>
<dbReference type="NCBIfam" id="TIGR02376">
    <property type="entry name" value="Cu_nitrite_red"/>
    <property type="match status" value="1"/>
</dbReference>
<dbReference type="FunFam" id="2.60.40.420:FF:000093">
    <property type="entry name" value="Copper-containing nitrite reductase"/>
    <property type="match status" value="1"/>
</dbReference>